<dbReference type="Pfam" id="PF21787">
    <property type="entry name" value="TNP-like_RNaseH_N"/>
    <property type="match status" value="1"/>
</dbReference>
<evidence type="ECO:0000256" key="2">
    <source>
        <dbReference type="ARBA" id="ARBA00022771"/>
    </source>
</evidence>
<evidence type="ECO:0000259" key="7">
    <source>
        <dbReference type="PROSITE" id="PS50950"/>
    </source>
</evidence>
<keyword evidence="8" id="KW-1185">Reference proteome</keyword>
<dbReference type="Proteomes" id="UP000504606">
    <property type="component" value="Unplaced"/>
</dbReference>
<dbReference type="RefSeq" id="XP_052128044.1">
    <property type="nucleotide sequence ID" value="XM_052272084.1"/>
</dbReference>
<dbReference type="KEGG" id="foc:127750415"/>
<sequence>MVKDSRGGARCTFPHCTTVGGRGISLYRYPKDPNLRAVWLQLIGRPDYVPYDGARLCELHFSPSVRSRRGLLPGAVPLTVRLPVPDPVCSCKVRSFSAPLRDHPYASLNSESCKVHGHLVRVRIVSELEDNCSLLEEFHKLKRLQAQNVNVKPVPKIKFSSADIKKGLQLWLACGTSGYKKVIEFHNTKETRLPAIRTLQAATQHLKFAPGILEEVMVPLKAKFQGYTNDNDRDINIVFDEFMNKKQIDYDPSLKRMFGYCTLPGQQHMLAEKTELYVFRSVHQRLKQIVAYQQNPKESADEAKKDFIIKLLEKAHEIGANVISLVCDMGNRGVLSKLGFCTQMGKERWCIPNPVTGAKLWVSPDPVHIFKSVKEGFTKQGTIIIPKRIKEEFGLPSREVNLDHILWLEAFQRGDTLQLMPGLTFKDIVTSHFSKMNVRAATKIFNSRLAAVLKYLSVRGIVPKEFETTAWFLKLMNRWFQLMCSRNLQFALGHRNEAAYEEAIEHLGLVICVFRHSQIPSGWKPYQSNIIVATKAMLEIQRHLLDEKKYQFIQTAAFSTDCNENINSQVRLSCPNPTPLEAKNRIKQITISQFSMDIKSSSYNFDGCEDFVDMLLRPNEPTEPSFDLDFDWSTIKWTDTVPVSAAHENDVLYRISGYIIITLMKKKQLKCQSCVSALEHPDKDPHPNSLLLHLMDFVPGAQFAVIDVLFQMFKLIEYNLREWIPQIKHLERLDCLIQSVVQPGTAHIQLPTCHDVKEKLVKTFTIMRFRQLAVTELSPEEKNTASSLASKSTGGHYLASNFGTPVKRTPFPKQTSYTPSPLTTQQQNRQNYSTVNTPQQTQQNKETPLKTPKQNLHLTPPATNHRALPSQQQLNVPLGVASSSTPVRKPPNVFLKRIINLP</sequence>
<dbReference type="SMART" id="SM00692">
    <property type="entry name" value="DM3"/>
    <property type="match status" value="1"/>
</dbReference>
<dbReference type="Pfam" id="PF05485">
    <property type="entry name" value="THAP"/>
    <property type="match status" value="1"/>
</dbReference>
<dbReference type="InterPro" id="IPR048366">
    <property type="entry name" value="TNP-like_GBD"/>
</dbReference>
<dbReference type="SMART" id="SM00980">
    <property type="entry name" value="THAP"/>
    <property type="match status" value="1"/>
</dbReference>
<keyword evidence="3" id="KW-0862">Zinc</keyword>
<gene>
    <name evidence="9" type="primary">LOC127750415</name>
</gene>
<keyword evidence="1" id="KW-0479">Metal-binding</keyword>
<accession>A0A9C6X2N3</accession>
<proteinExistence type="predicted"/>
<dbReference type="InterPro" id="IPR006612">
    <property type="entry name" value="THAP_Znf"/>
</dbReference>
<organism evidence="8 9">
    <name type="scientific">Frankliniella occidentalis</name>
    <name type="common">Western flower thrips</name>
    <name type="synonym">Euthrips occidentalis</name>
    <dbReference type="NCBI Taxonomy" id="133901"/>
    <lineage>
        <taxon>Eukaryota</taxon>
        <taxon>Metazoa</taxon>
        <taxon>Ecdysozoa</taxon>
        <taxon>Arthropoda</taxon>
        <taxon>Hexapoda</taxon>
        <taxon>Insecta</taxon>
        <taxon>Pterygota</taxon>
        <taxon>Neoptera</taxon>
        <taxon>Paraneoptera</taxon>
        <taxon>Thysanoptera</taxon>
        <taxon>Terebrantia</taxon>
        <taxon>Thripoidea</taxon>
        <taxon>Thripidae</taxon>
        <taxon>Frankliniella</taxon>
    </lineage>
</organism>
<evidence type="ECO:0000256" key="3">
    <source>
        <dbReference type="ARBA" id="ARBA00022833"/>
    </source>
</evidence>
<evidence type="ECO:0000313" key="9">
    <source>
        <dbReference type="RefSeq" id="XP_052128044.1"/>
    </source>
</evidence>
<keyword evidence="2 5" id="KW-0863">Zinc-finger</keyword>
<evidence type="ECO:0000256" key="1">
    <source>
        <dbReference type="ARBA" id="ARBA00022723"/>
    </source>
</evidence>
<dbReference type="GO" id="GO:0003677">
    <property type="term" value="F:DNA binding"/>
    <property type="evidence" value="ECO:0007669"/>
    <property type="project" value="UniProtKB-UniRule"/>
</dbReference>
<dbReference type="GO" id="GO:0008270">
    <property type="term" value="F:zinc ion binding"/>
    <property type="evidence" value="ECO:0007669"/>
    <property type="project" value="UniProtKB-KW"/>
</dbReference>
<evidence type="ECO:0000256" key="4">
    <source>
        <dbReference type="ARBA" id="ARBA00023125"/>
    </source>
</evidence>
<evidence type="ECO:0000256" key="5">
    <source>
        <dbReference type="PROSITE-ProRule" id="PRU00309"/>
    </source>
</evidence>
<feature type="region of interest" description="Disordered" evidence="6">
    <location>
        <begin position="801"/>
        <end position="871"/>
    </location>
</feature>
<reference evidence="9" key="1">
    <citation type="submission" date="2025-08" db="UniProtKB">
        <authorList>
            <consortium name="RefSeq"/>
        </authorList>
    </citation>
    <scope>IDENTIFICATION</scope>
    <source>
        <tissue evidence="9">Whole organism</tissue>
    </source>
</reference>
<dbReference type="InterPro" id="IPR048365">
    <property type="entry name" value="TNP-like_RNaseH_N"/>
</dbReference>
<dbReference type="PROSITE" id="PS50950">
    <property type="entry name" value="ZF_THAP"/>
    <property type="match status" value="1"/>
</dbReference>
<protein>
    <submittedName>
        <fullName evidence="9">Uncharacterized protein LOC127750415</fullName>
    </submittedName>
</protein>
<feature type="domain" description="THAP-type" evidence="7">
    <location>
        <begin position="7"/>
        <end position="80"/>
    </location>
</feature>
<dbReference type="Pfam" id="PF21788">
    <property type="entry name" value="TNP-like_GBD"/>
    <property type="match status" value="1"/>
</dbReference>
<feature type="compositionally biased region" description="Polar residues" evidence="6">
    <location>
        <begin position="812"/>
        <end position="857"/>
    </location>
</feature>
<keyword evidence="4 5" id="KW-0238">DNA-binding</keyword>
<evidence type="ECO:0000313" key="8">
    <source>
        <dbReference type="Proteomes" id="UP000504606"/>
    </source>
</evidence>
<dbReference type="GeneID" id="127750415"/>
<dbReference type="OrthoDB" id="6627680at2759"/>
<dbReference type="AlphaFoldDB" id="A0A9C6X2N3"/>
<evidence type="ECO:0000256" key="6">
    <source>
        <dbReference type="SAM" id="MobiDB-lite"/>
    </source>
</evidence>
<dbReference type="SUPFAM" id="SSF57716">
    <property type="entry name" value="Glucocorticoid receptor-like (DNA-binding domain)"/>
    <property type="match status" value="1"/>
</dbReference>
<name>A0A9C6X2N3_FRAOC</name>